<dbReference type="UniPathway" id="UPA00359">
    <property type="reaction ID" value="UER00482"/>
</dbReference>
<evidence type="ECO:0000256" key="4">
    <source>
        <dbReference type="ARBA" id="ARBA00016436"/>
    </source>
</evidence>
<dbReference type="AlphaFoldDB" id="K2P4D2"/>
<evidence type="ECO:0000256" key="12">
    <source>
        <dbReference type="ARBA" id="ARBA00029757"/>
    </source>
</evidence>
<evidence type="ECO:0000256" key="11">
    <source>
        <dbReference type="ARBA" id="ARBA00023098"/>
    </source>
</evidence>
<feature type="binding site" evidence="13">
    <location>
        <begin position="47"/>
        <end position="54"/>
    </location>
    <ligand>
        <name>ATP</name>
        <dbReference type="ChEBI" id="CHEBI:30616"/>
    </ligand>
</feature>
<dbReference type="PATRIC" id="fig|555500.3.peg.1030"/>
<feature type="transmembrane region" description="Helical" evidence="14">
    <location>
        <begin position="7"/>
        <end position="26"/>
    </location>
</feature>
<keyword evidence="5 13" id="KW-0444">Lipid biosynthesis</keyword>
<evidence type="ECO:0000256" key="13">
    <source>
        <dbReference type="HAMAP-Rule" id="MF_00409"/>
    </source>
</evidence>
<evidence type="ECO:0000256" key="1">
    <source>
        <dbReference type="ARBA" id="ARBA00002274"/>
    </source>
</evidence>
<dbReference type="STRING" id="555500.I215_04980"/>
<evidence type="ECO:0000313" key="15">
    <source>
        <dbReference type="EMBL" id="EKF55878.1"/>
    </source>
</evidence>
<keyword evidence="14" id="KW-1133">Transmembrane helix</keyword>
<evidence type="ECO:0000256" key="2">
    <source>
        <dbReference type="ARBA" id="ARBA00004870"/>
    </source>
</evidence>
<dbReference type="Pfam" id="PF02606">
    <property type="entry name" value="LpxK"/>
    <property type="match status" value="1"/>
</dbReference>
<protein>
    <recommendedName>
        <fullName evidence="4 13">Tetraacyldisaccharide 4'-kinase</fullName>
        <ecNumber evidence="3 13">2.7.1.130</ecNumber>
    </recommendedName>
    <alternativeName>
        <fullName evidence="12 13">Lipid A 4'-kinase</fullName>
    </alternativeName>
</protein>
<evidence type="ECO:0000256" key="8">
    <source>
        <dbReference type="ARBA" id="ARBA00022741"/>
    </source>
</evidence>
<dbReference type="SUPFAM" id="SSF52540">
    <property type="entry name" value="P-loop containing nucleoside triphosphate hydrolases"/>
    <property type="match status" value="1"/>
</dbReference>
<accession>K2P4D2</accession>
<reference evidence="15 16" key="1">
    <citation type="journal article" date="2012" name="J. Bacteriol.">
        <title>Genome Sequence of Galbibacter marinum Type Strain ck-I2-15.</title>
        <authorList>
            <person name="Lai Q."/>
            <person name="Li C."/>
            <person name="Shao Z."/>
        </authorList>
    </citation>
    <scope>NUCLEOTIDE SEQUENCE [LARGE SCALE GENOMIC DNA]</scope>
    <source>
        <strain evidence="16">ck-I2-15</strain>
    </source>
</reference>
<comment type="similarity">
    <text evidence="13">Belongs to the LpxK family.</text>
</comment>
<dbReference type="GO" id="GO:0009029">
    <property type="term" value="F:lipid-A 4'-kinase activity"/>
    <property type="evidence" value="ECO:0007669"/>
    <property type="project" value="UniProtKB-UniRule"/>
</dbReference>
<evidence type="ECO:0000256" key="9">
    <source>
        <dbReference type="ARBA" id="ARBA00022777"/>
    </source>
</evidence>
<evidence type="ECO:0000256" key="7">
    <source>
        <dbReference type="ARBA" id="ARBA00022679"/>
    </source>
</evidence>
<evidence type="ECO:0000256" key="5">
    <source>
        <dbReference type="ARBA" id="ARBA00022516"/>
    </source>
</evidence>
<dbReference type="GO" id="GO:0005886">
    <property type="term" value="C:plasma membrane"/>
    <property type="evidence" value="ECO:0007669"/>
    <property type="project" value="TreeGrafter"/>
</dbReference>
<name>K2P4D2_9FLAO</name>
<evidence type="ECO:0000256" key="3">
    <source>
        <dbReference type="ARBA" id="ARBA00012071"/>
    </source>
</evidence>
<dbReference type="InterPro" id="IPR003758">
    <property type="entry name" value="LpxK"/>
</dbReference>
<keyword evidence="16" id="KW-1185">Reference proteome</keyword>
<organism evidence="15 16">
    <name type="scientific">Galbibacter marinus</name>
    <dbReference type="NCBI Taxonomy" id="555500"/>
    <lineage>
        <taxon>Bacteria</taxon>
        <taxon>Pseudomonadati</taxon>
        <taxon>Bacteroidota</taxon>
        <taxon>Flavobacteriia</taxon>
        <taxon>Flavobacteriales</taxon>
        <taxon>Flavobacteriaceae</taxon>
        <taxon>Galbibacter</taxon>
    </lineage>
</organism>
<dbReference type="PANTHER" id="PTHR42724:SF1">
    <property type="entry name" value="TETRAACYLDISACCHARIDE 4'-KINASE, MITOCHONDRIAL-RELATED"/>
    <property type="match status" value="1"/>
</dbReference>
<keyword evidence="8 13" id="KW-0547">Nucleotide-binding</keyword>
<sequence length="332" mass="37977">MQRLRKLLLPFSWLYGVVVFIRNVYYDWQIFASKRFDIPVICIGNLSVGGTGKTPMTEYIAQLLADSYKTAILSRGYKRATQGFVLADENATVRSLGDEPFQYHCKLPNVTVAVDENRRNGIEQLKTTQGIEVVLLDDGFQHRKVKASFNVLLTMYGDLYTDDLLLPAGNLRDTKSQAKRADIIVVTKCPSDLTHQQMIKTQRRLQLSPKDQLYFSTIEYHSKVIGHKDDRELSDLKSMPFTLVTGIAKPAPLLNYLNAQGLNFKHLEYSDHHNFTPKEIAELKAHELILTTEKDFTRLSEHLDHLYYLPIRVRILNDENQFNNAILKAASS</sequence>
<dbReference type="RefSeq" id="WP_008990868.1">
    <property type="nucleotide sequence ID" value="NZ_AMSG01000004.1"/>
</dbReference>
<gene>
    <name evidence="13" type="primary">lpxK</name>
    <name evidence="15" type="ORF">I215_04980</name>
</gene>
<comment type="function">
    <text evidence="1 13">Transfers the gamma-phosphate of ATP to the 4'-position of a tetraacyldisaccharide 1-phosphate intermediate (termed DS-1-P) to form tetraacyldisaccharide 1,4'-bis-phosphate (lipid IVA).</text>
</comment>
<keyword evidence="14" id="KW-0472">Membrane</keyword>
<dbReference type="GO" id="GO:0009244">
    <property type="term" value="P:lipopolysaccharide core region biosynthetic process"/>
    <property type="evidence" value="ECO:0007669"/>
    <property type="project" value="TreeGrafter"/>
</dbReference>
<keyword evidence="7 13" id="KW-0808">Transferase</keyword>
<dbReference type="HAMAP" id="MF_00409">
    <property type="entry name" value="LpxK"/>
    <property type="match status" value="1"/>
</dbReference>
<evidence type="ECO:0000256" key="6">
    <source>
        <dbReference type="ARBA" id="ARBA00022556"/>
    </source>
</evidence>
<dbReference type="EMBL" id="AMSG01000004">
    <property type="protein sequence ID" value="EKF55878.1"/>
    <property type="molecule type" value="Genomic_DNA"/>
</dbReference>
<keyword evidence="11 13" id="KW-0443">Lipid metabolism</keyword>
<dbReference type="GO" id="GO:0005524">
    <property type="term" value="F:ATP binding"/>
    <property type="evidence" value="ECO:0007669"/>
    <property type="project" value="UniProtKB-UniRule"/>
</dbReference>
<dbReference type="EC" id="2.7.1.130" evidence="3 13"/>
<dbReference type="GO" id="GO:0009245">
    <property type="term" value="P:lipid A biosynthetic process"/>
    <property type="evidence" value="ECO:0007669"/>
    <property type="project" value="UniProtKB-UniRule"/>
</dbReference>
<comment type="catalytic activity">
    <reaction evidence="13">
        <text>a lipid A disaccharide + ATP = a lipid IVA + ADP + H(+)</text>
        <dbReference type="Rhea" id="RHEA:67840"/>
        <dbReference type="ChEBI" id="CHEBI:15378"/>
        <dbReference type="ChEBI" id="CHEBI:30616"/>
        <dbReference type="ChEBI" id="CHEBI:176343"/>
        <dbReference type="ChEBI" id="CHEBI:176425"/>
        <dbReference type="ChEBI" id="CHEBI:456216"/>
        <dbReference type="EC" id="2.7.1.130"/>
    </reaction>
</comment>
<keyword evidence="10 13" id="KW-0067">ATP-binding</keyword>
<dbReference type="Proteomes" id="UP000007364">
    <property type="component" value="Unassembled WGS sequence"/>
</dbReference>
<dbReference type="eggNOG" id="COG1663">
    <property type="taxonomic scope" value="Bacteria"/>
</dbReference>
<comment type="pathway">
    <text evidence="2 13">Glycolipid biosynthesis; lipid IV(A) biosynthesis; lipid IV(A) from (3R)-3-hydroxytetradecanoyl-[acyl-carrier-protein] and UDP-N-acetyl-alpha-D-glucosamine: step 6/6.</text>
</comment>
<dbReference type="NCBIfam" id="TIGR00682">
    <property type="entry name" value="lpxK"/>
    <property type="match status" value="1"/>
</dbReference>
<keyword evidence="9 13" id="KW-0418">Kinase</keyword>
<keyword evidence="14" id="KW-0812">Transmembrane</keyword>
<comment type="caution">
    <text evidence="15">The sequence shown here is derived from an EMBL/GenBank/DDBJ whole genome shotgun (WGS) entry which is preliminary data.</text>
</comment>
<dbReference type="InterPro" id="IPR027417">
    <property type="entry name" value="P-loop_NTPase"/>
</dbReference>
<dbReference type="PANTHER" id="PTHR42724">
    <property type="entry name" value="TETRAACYLDISACCHARIDE 4'-KINASE"/>
    <property type="match status" value="1"/>
</dbReference>
<evidence type="ECO:0000256" key="14">
    <source>
        <dbReference type="SAM" id="Phobius"/>
    </source>
</evidence>
<evidence type="ECO:0000313" key="16">
    <source>
        <dbReference type="Proteomes" id="UP000007364"/>
    </source>
</evidence>
<keyword evidence="6 13" id="KW-0441">Lipid A biosynthesis</keyword>
<proteinExistence type="inferred from homology"/>
<evidence type="ECO:0000256" key="10">
    <source>
        <dbReference type="ARBA" id="ARBA00022840"/>
    </source>
</evidence>
<dbReference type="OrthoDB" id="9766423at2"/>